<evidence type="ECO:0000313" key="8">
    <source>
        <dbReference type="EMBL" id="PSC76041.1"/>
    </source>
</evidence>
<gene>
    <name evidence="8" type="primary">g589</name>
    <name evidence="8" type="ORF">C2E20_0589</name>
</gene>
<dbReference type="InterPro" id="IPR036047">
    <property type="entry name" value="F-box-like_dom_sf"/>
</dbReference>
<comment type="subcellular location">
    <subcellularLocation>
        <location evidence="1">Cytoplasm</location>
        <location evidence="1">Cytoskeleton</location>
        <location evidence="1">Cilium axoneme</location>
    </subcellularLocation>
</comment>
<feature type="region of interest" description="Disordered" evidence="5">
    <location>
        <begin position="978"/>
        <end position="1044"/>
    </location>
</feature>
<dbReference type="GO" id="GO:0005930">
    <property type="term" value="C:axoneme"/>
    <property type="evidence" value="ECO:0007669"/>
    <property type="project" value="UniProtKB-SubCell"/>
</dbReference>
<dbReference type="PANTHER" id="PTHR24346:SF30">
    <property type="entry name" value="MATERNAL EMBRYONIC LEUCINE ZIPPER KINASE"/>
    <property type="match status" value="1"/>
</dbReference>
<dbReference type="Gene3D" id="1.10.510.10">
    <property type="entry name" value="Transferase(Phosphotransferase) domain 1"/>
    <property type="match status" value="1"/>
</dbReference>
<feature type="compositionally biased region" description="Polar residues" evidence="5">
    <location>
        <begin position="11"/>
        <end position="21"/>
    </location>
</feature>
<feature type="region of interest" description="Disordered" evidence="5">
    <location>
        <begin position="522"/>
        <end position="564"/>
    </location>
</feature>
<evidence type="ECO:0000259" key="7">
    <source>
        <dbReference type="PROSITE" id="PS50181"/>
    </source>
</evidence>
<dbReference type="InterPro" id="IPR000719">
    <property type="entry name" value="Prot_kinase_dom"/>
</dbReference>
<evidence type="ECO:0000256" key="3">
    <source>
        <dbReference type="ARBA" id="ARBA00022840"/>
    </source>
</evidence>
<feature type="domain" description="F-box" evidence="7">
    <location>
        <begin position="20"/>
        <end position="67"/>
    </location>
</feature>
<dbReference type="PROSITE" id="PS00108">
    <property type="entry name" value="PROTEIN_KINASE_ST"/>
    <property type="match status" value="1"/>
</dbReference>
<dbReference type="OrthoDB" id="514990at2759"/>
<dbReference type="PROSITE" id="PS50181">
    <property type="entry name" value="FBOX"/>
    <property type="match status" value="1"/>
</dbReference>
<evidence type="ECO:0000313" key="9">
    <source>
        <dbReference type="Proteomes" id="UP000239649"/>
    </source>
</evidence>
<dbReference type="PROSITE" id="PS50011">
    <property type="entry name" value="PROTEIN_KINASE_DOM"/>
    <property type="match status" value="1"/>
</dbReference>
<dbReference type="SUPFAM" id="SSF56112">
    <property type="entry name" value="Protein kinase-like (PK-like)"/>
    <property type="match status" value="1"/>
</dbReference>
<dbReference type="FunFam" id="1.10.510.10:FF:000571">
    <property type="entry name" value="Maternal embryonic leucine zipper kinase"/>
    <property type="match status" value="1"/>
</dbReference>
<feature type="compositionally biased region" description="Low complexity" evidence="5">
    <location>
        <begin position="687"/>
        <end position="711"/>
    </location>
</feature>
<dbReference type="Gene3D" id="3.80.10.10">
    <property type="entry name" value="Ribonuclease Inhibitor"/>
    <property type="match status" value="1"/>
</dbReference>
<dbReference type="GO" id="GO:0035556">
    <property type="term" value="P:intracellular signal transduction"/>
    <property type="evidence" value="ECO:0007669"/>
    <property type="project" value="TreeGrafter"/>
</dbReference>
<dbReference type="STRING" id="554055.A0A2P6VPM5"/>
<keyword evidence="3" id="KW-0067">ATP-binding</keyword>
<dbReference type="Pfam" id="PF00069">
    <property type="entry name" value="Pkinase"/>
    <property type="match status" value="1"/>
</dbReference>
<dbReference type="PANTHER" id="PTHR24346">
    <property type="entry name" value="MAP/MICROTUBULE AFFINITY-REGULATING KINASE"/>
    <property type="match status" value="1"/>
</dbReference>
<keyword evidence="2" id="KW-0547">Nucleotide-binding</keyword>
<feature type="compositionally biased region" description="Low complexity" evidence="5">
    <location>
        <begin position="1439"/>
        <end position="1466"/>
    </location>
</feature>
<dbReference type="Proteomes" id="UP000239649">
    <property type="component" value="Unassembled WGS sequence"/>
</dbReference>
<feature type="region of interest" description="Disordered" evidence="5">
    <location>
        <begin position="1439"/>
        <end position="1480"/>
    </location>
</feature>
<dbReference type="InterPro" id="IPR032675">
    <property type="entry name" value="LRR_dom_sf"/>
</dbReference>
<feature type="region of interest" description="Disordered" evidence="5">
    <location>
        <begin position="924"/>
        <end position="945"/>
    </location>
</feature>
<evidence type="ECO:0000256" key="5">
    <source>
        <dbReference type="SAM" id="MobiDB-lite"/>
    </source>
</evidence>
<keyword evidence="4" id="KW-0175">Coiled coil</keyword>
<reference evidence="8 9" key="1">
    <citation type="journal article" date="2018" name="Plant J.">
        <title>Genome sequences of Chlorella sorokiniana UTEX 1602 and Micractinium conductrix SAG 241.80: implications to maltose excretion by a green alga.</title>
        <authorList>
            <person name="Arriola M.B."/>
            <person name="Velmurugan N."/>
            <person name="Zhang Y."/>
            <person name="Plunkett M.H."/>
            <person name="Hondzo H."/>
            <person name="Barney B.M."/>
        </authorList>
    </citation>
    <scope>NUCLEOTIDE SEQUENCE [LARGE SCALE GENOMIC DNA]</scope>
    <source>
        <strain evidence="8 9">SAG 241.80</strain>
    </source>
</reference>
<dbReference type="SUPFAM" id="SSF52047">
    <property type="entry name" value="RNI-like"/>
    <property type="match status" value="1"/>
</dbReference>
<feature type="compositionally biased region" description="Low complexity" evidence="5">
    <location>
        <begin position="653"/>
        <end position="665"/>
    </location>
</feature>
<feature type="region of interest" description="Disordered" evidence="5">
    <location>
        <begin position="1"/>
        <end position="22"/>
    </location>
</feature>
<evidence type="ECO:0000256" key="1">
    <source>
        <dbReference type="ARBA" id="ARBA00004430"/>
    </source>
</evidence>
<dbReference type="GO" id="GO:0004674">
    <property type="term" value="F:protein serine/threonine kinase activity"/>
    <property type="evidence" value="ECO:0007669"/>
    <property type="project" value="TreeGrafter"/>
</dbReference>
<accession>A0A2P6VPM5</accession>
<evidence type="ECO:0000256" key="2">
    <source>
        <dbReference type="ARBA" id="ARBA00022741"/>
    </source>
</evidence>
<feature type="compositionally biased region" description="Polar residues" evidence="5">
    <location>
        <begin position="985"/>
        <end position="999"/>
    </location>
</feature>
<sequence>MPPRRPVAVSEPSQGAPSPTAQLGDLPDEILVRCLALLRSADRFKNVAPVSRRFRALCLHPQLLRRVECHQRQDGRRLAALCGLLEGHGEHLAEADVSGSRVEFVGSRLPSSLTRLRMAAHNPNVDEPMAQQLSALTNLAQLHLRHISFAPESMAPLTACTALRDLRFKANWFLPDCLPQLTQLERLAACVQLIEDVAIVRAALRALTCITFLALSCHVDGLLPDIAKGDGSPTGEPSVSDFAEQLMRDPANAARMAKVTEAAQRVAELQAESERLATAMAAAAAEESAGAEARERSAARAAAAIMAEAEAKAAEKLLLAAKLQVEAADVTRDKWAADVNEDAEKLESAKAAAAAGAGGAAATLPLALSGGGAVGLGALLALATAGLSSALLGVTYRYAVRQDTANLQLKAGVVAAFGLARGLGEASGLLATAGGGLDLSPDALGGAALAVGQCMLTAAFAATAVEPPSVAFSAVMAPQGDGRTQARLERAEVAGRPVGAEPNAHPHVAAAAWELGAPAAAGGRPTTPAYGSAVPGRHTATRHMQHEQQQQRTASPGGHTTPMVTRAGAGLLRAVRTSSNSLTGLLKRPATAAAGSPGSPLFEVRGAGLVAPEPPRPATAGAANSAAGHVHGKPAAAAPPASYNIQARAGQRAAAHTGATSSHASPQRAQPAVVAAHGLDLGSSPVPAAAAPAPAAGQQQQLPQQRQQQPAGSGYSMPPAVAQSASPRASEYGAPGGSSGASGARAGTVVHSNPLYSSGSEAYARPRSAAIRHAQQPYVPRMPPPVRTSPSGTAAAAAGAGAAAAASAAGSPFTPQAGLPPSMSTGTTPGASPLAGTLQAASNITITSDRPISPGLFPSTFVSGALPESASRSQSRPVSPQCMDSAPPTPGSFAPLGAVAAAAARAGSNLSPVKTAAAAAAQSRSLPTSPAPPAELSSAGASGAALPPGGAATAYRLPIFNQDGRLVGYKQNSNVIPRPGACISSAPSSPTRSALSTGDTFAPGASSSDGASPTAAAKVAAAPAPQPQPPTPPSPGSEFAEQLADPCRGFPDVDNVVPGYVLGPVLGKGGFCSVRKALHQLTGQIVACKIIEKGKLKDPKDRDRVDRECRVMRNLSNHVGVVKLYECCETRDYVYILMEAAKRGSLLDYVRERKKLPEEEATTILQQLLHSLQFCHRKDVVHRDIKLENILIDSAGHMKLIDFGLCGYYVAGKRLRCHCGSPSYAAPEIVARKDYLGPPVDVWSLGVVLFATLAGYLPFHAKEKKALSEKILSGVYKPAAWMSPEAQDLLSRMLTLDPDQRITLEGVWTHPWVARAPRWEPPGVGVGRLYRALTDPTTGAVLPDDAVLAQLESLGADVAAVRRALRSRECNSLTAAYHLVFEAGAEAQRAAAAALPRSYAAVNSAAAAAAPQPVARKAAQPGDWAWDFAAITANTAAGPAPGAASGMSTTSAGSSSLRNSSPGRPRTAASAGPAGSPTRFGQEAAAAVAAGYMASPGRPATGAMGSPASPLQLAAASARQHAATAAAAALEWDIKAVHVEAAGAPGATAGPAGAAAPPQVPPLILTTVVADGGKSPCLSPLPTALSPKQLQLVPGGGGGAPAASHGDQSPPIAQAV</sequence>
<feature type="domain" description="Protein kinase" evidence="6">
    <location>
        <begin position="1060"/>
        <end position="1313"/>
    </location>
</feature>
<dbReference type="GO" id="GO:0005524">
    <property type="term" value="F:ATP binding"/>
    <property type="evidence" value="ECO:0007669"/>
    <property type="project" value="UniProtKB-KW"/>
</dbReference>
<dbReference type="SMART" id="SM00220">
    <property type="entry name" value="S_TKc"/>
    <property type="match status" value="1"/>
</dbReference>
<feature type="compositionally biased region" description="Pro residues" evidence="5">
    <location>
        <begin position="1024"/>
        <end position="1035"/>
    </location>
</feature>
<dbReference type="InterPro" id="IPR008271">
    <property type="entry name" value="Ser/Thr_kinase_AS"/>
</dbReference>
<dbReference type="InterPro" id="IPR001810">
    <property type="entry name" value="F-box_dom"/>
</dbReference>
<name>A0A2P6VPM5_9CHLO</name>
<dbReference type="EMBL" id="LHPF02000001">
    <property type="protein sequence ID" value="PSC76041.1"/>
    <property type="molecule type" value="Genomic_DNA"/>
</dbReference>
<feature type="compositionally biased region" description="Low complexity" evidence="5">
    <location>
        <begin position="1002"/>
        <end position="1023"/>
    </location>
</feature>
<evidence type="ECO:0000256" key="4">
    <source>
        <dbReference type="SAM" id="Coils"/>
    </source>
</evidence>
<comment type="caution">
    <text evidence="8">The sequence shown here is derived from an EMBL/GenBank/DDBJ whole genome shotgun (WGS) entry which is preliminary data.</text>
</comment>
<dbReference type="InterPro" id="IPR011009">
    <property type="entry name" value="Kinase-like_dom_sf"/>
</dbReference>
<feature type="region of interest" description="Disordered" evidence="5">
    <location>
        <begin position="608"/>
        <end position="746"/>
    </location>
</feature>
<proteinExistence type="predicted"/>
<evidence type="ECO:0000259" key="6">
    <source>
        <dbReference type="PROSITE" id="PS50011"/>
    </source>
</evidence>
<feature type="region of interest" description="Disordered" evidence="5">
    <location>
        <begin position="867"/>
        <end position="890"/>
    </location>
</feature>
<dbReference type="CDD" id="cd14003">
    <property type="entry name" value="STKc_AMPK-like"/>
    <property type="match status" value="1"/>
</dbReference>
<feature type="region of interest" description="Disordered" evidence="5">
    <location>
        <begin position="810"/>
        <end position="835"/>
    </location>
</feature>
<feature type="region of interest" description="Disordered" evidence="5">
    <location>
        <begin position="1588"/>
        <end position="1616"/>
    </location>
</feature>
<protein>
    <submittedName>
        <fullName evidence="8">SNF1-related kinase catalytic subunit alpha KIN10-like</fullName>
    </submittedName>
</protein>
<feature type="coiled-coil region" evidence="4">
    <location>
        <begin position="259"/>
        <end position="326"/>
    </location>
</feature>
<feature type="compositionally biased region" description="Low complexity" evidence="5">
    <location>
        <begin position="618"/>
        <end position="627"/>
    </location>
</feature>
<dbReference type="SUPFAM" id="SSF81383">
    <property type="entry name" value="F-box domain"/>
    <property type="match status" value="1"/>
</dbReference>
<organism evidence="8 9">
    <name type="scientific">Micractinium conductrix</name>
    <dbReference type="NCBI Taxonomy" id="554055"/>
    <lineage>
        <taxon>Eukaryota</taxon>
        <taxon>Viridiplantae</taxon>
        <taxon>Chlorophyta</taxon>
        <taxon>core chlorophytes</taxon>
        <taxon>Trebouxiophyceae</taxon>
        <taxon>Chlorellales</taxon>
        <taxon>Chlorellaceae</taxon>
        <taxon>Chlorella clade</taxon>
        <taxon>Micractinium</taxon>
    </lineage>
</organism>
<feature type="region of interest" description="Disordered" evidence="5">
    <location>
        <begin position="775"/>
        <end position="794"/>
    </location>
</feature>
<keyword evidence="9" id="KW-1185">Reference proteome</keyword>